<reference evidence="2 3" key="1">
    <citation type="journal article" date="2016" name="Mol. Biol. Evol.">
        <title>Comparative Genomics of Early-Diverging Mushroom-Forming Fungi Provides Insights into the Origins of Lignocellulose Decay Capabilities.</title>
        <authorList>
            <person name="Nagy L.G."/>
            <person name="Riley R."/>
            <person name="Tritt A."/>
            <person name="Adam C."/>
            <person name="Daum C."/>
            <person name="Floudas D."/>
            <person name="Sun H."/>
            <person name="Yadav J.S."/>
            <person name="Pangilinan J."/>
            <person name="Larsson K.H."/>
            <person name="Matsuura K."/>
            <person name="Barry K."/>
            <person name="Labutti K."/>
            <person name="Kuo R."/>
            <person name="Ohm R.A."/>
            <person name="Bhattacharya S.S."/>
            <person name="Shirouzu T."/>
            <person name="Yoshinaga Y."/>
            <person name="Martin F.M."/>
            <person name="Grigoriev I.V."/>
            <person name="Hibbett D.S."/>
        </authorList>
    </citation>
    <scope>NUCLEOTIDE SEQUENCE [LARGE SCALE GENOMIC DNA]</scope>
    <source>
        <strain evidence="2 3">HHB12029</strain>
    </source>
</reference>
<dbReference type="InParanoid" id="A0A165FG69"/>
<dbReference type="Proteomes" id="UP000077266">
    <property type="component" value="Unassembled WGS sequence"/>
</dbReference>
<dbReference type="Pfam" id="PF00026">
    <property type="entry name" value="Asp"/>
    <property type="match status" value="1"/>
</dbReference>
<dbReference type="AlphaFoldDB" id="A0A165FG69"/>
<accession>A0A165FG69</accession>
<dbReference type="InterPro" id="IPR021109">
    <property type="entry name" value="Peptidase_aspartic_dom_sf"/>
</dbReference>
<dbReference type="Gene3D" id="2.40.70.10">
    <property type="entry name" value="Acid Proteases"/>
    <property type="match status" value="1"/>
</dbReference>
<protein>
    <recommendedName>
        <fullName evidence="1">Peptidase A1 domain-containing protein</fullName>
    </recommendedName>
</protein>
<evidence type="ECO:0000313" key="3">
    <source>
        <dbReference type="Proteomes" id="UP000077266"/>
    </source>
</evidence>
<keyword evidence="3" id="KW-1185">Reference proteome</keyword>
<dbReference type="EMBL" id="KV426086">
    <property type="protein sequence ID" value="KZV88942.1"/>
    <property type="molecule type" value="Genomic_DNA"/>
</dbReference>
<sequence>MNTPEPPPHTGGPTDKVVVVSLEVMGEHVSAEHAALADILKYGMKSTGAFDVRDPAVGCGIYWTDRGFVSKSMLVPATPPPATPVTPATPSTNERIEYVRTYQNSEAFRVDQARLVPPLPSQASTPARNPAYNPHSNAKPVLSPEVVITELGVDPPGSVEAYGYIVELLLDNLDKRGPPETFVRQTTSSGHDLVFRLAVDTGGWVDSWIFGAFPWGSFMRMDAAEHWTSQLRGIFEAKNKIGHPPPPAVQDNMIALAYGYVGVADNHMSIMAEQTLVHVHCWDYLKMNTTLYAKKFVIGSVNACDSSALLRRSDGLLALGRWLDAANYTRYKRSGTWTSTATTLVGALYNARHIQHGRFYIRISHPRLESSAASFMCFGMFKDVTRAADPPGCIQPSSNWSEIFCNYAGSHWHPFWMVLLEKITIRTPGIPDVLITVGSRFAVDSGASHTYAPKAMATKIQEYLKSVQGDEAGNASNISAAATIVFTFTCPNPPGNGLISVDVTGQAIRFLVNPLASITGDGNPACVRAAPDGHTLYLLGLNFFRTFCVGFTDHALYPRVSLAPQRYLAYRS</sequence>
<dbReference type="InterPro" id="IPR033121">
    <property type="entry name" value="PEPTIDASE_A1"/>
</dbReference>
<proteinExistence type="predicted"/>
<dbReference type="OrthoDB" id="10667950at2759"/>
<gene>
    <name evidence="2" type="ORF">EXIGLDRAFT_838863</name>
</gene>
<evidence type="ECO:0000313" key="2">
    <source>
        <dbReference type="EMBL" id="KZV88942.1"/>
    </source>
</evidence>
<evidence type="ECO:0000259" key="1">
    <source>
        <dbReference type="Pfam" id="PF00026"/>
    </source>
</evidence>
<name>A0A165FG69_EXIGL</name>
<organism evidence="2 3">
    <name type="scientific">Exidia glandulosa HHB12029</name>
    <dbReference type="NCBI Taxonomy" id="1314781"/>
    <lineage>
        <taxon>Eukaryota</taxon>
        <taxon>Fungi</taxon>
        <taxon>Dikarya</taxon>
        <taxon>Basidiomycota</taxon>
        <taxon>Agaricomycotina</taxon>
        <taxon>Agaricomycetes</taxon>
        <taxon>Auriculariales</taxon>
        <taxon>Exidiaceae</taxon>
        <taxon>Exidia</taxon>
    </lineage>
</organism>
<dbReference type="SUPFAM" id="SSF50630">
    <property type="entry name" value="Acid proteases"/>
    <property type="match status" value="1"/>
</dbReference>
<feature type="domain" description="Peptidase A1" evidence="1">
    <location>
        <begin position="405"/>
        <end position="563"/>
    </location>
</feature>